<sequence length="207" mass="23191">IMSSLLNLGLCLIMFCSSTIADPWSKKKLVRPNVQGSSDEVNRFTRIKGNRPNNIIEKEKIAVPTNFTMRPPCCSDSITSVLCKKMQSSDAQGFAQRCMQDADFSLVQCCSSCGMAQVDQRYKHFFGLGEQSLHCFDRHSTDFCERLRAGSGFWQNTRWSCDGNSTPLAFRICRKTCGYCNADIFQTPSGKFAPKPCGRKAEFVPGY</sequence>
<dbReference type="EMBL" id="BTSY01000006">
    <property type="protein sequence ID" value="GMT33004.1"/>
    <property type="molecule type" value="Genomic_DNA"/>
</dbReference>
<accession>A0AAV5WLL3</accession>
<dbReference type="Proteomes" id="UP001432322">
    <property type="component" value="Unassembled WGS sequence"/>
</dbReference>
<organism evidence="2 3">
    <name type="scientific">Pristionchus fissidentatus</name>
    <dbReference type="NCBI Taxonomy" id="1538716"/>
    <lineage>
        <taxon>Eukaryota</taxon>
        <taxon>Metazoa</taxon>
        <taxon>Ecdysozoa</taxon>
        <taxon>Nematoda</taxon>
        <taxon>Chromadorea</taxon>
        <taxon>Rhabditida</taxon>
        <taxon>Rhabditina</taxon>
        <taxon>Diplogasteromorpha</taxon>
        <taxon>Diplogasteroidea</taxon>
        <taxon>Neodiplogasteridae</taxon>
        <taxon>Pristionchus</taxon>
    </lineage>
</organism>
<keyword evidence="3" id="KW-1185">Reference proteome</keyword>
<dbReference type="PANTHER" id="PTHR35017:SF1">
    <property type="entry name" value="SHKT DOMAIN-CONTAINING PROTEIN"/>
    <property type="match status" value="1"/>
</dbReference>
<evidence type="ECO:0000313" key="2">
    <source>
        <dbReference type="EMBL" id="GMT33004.1"/>
    </source>
</evidence>
<gene>
    <name evidence="2" type="ORF">PFISCL1PPCAC_24301</name>
</gene>
<feature type="chain" id="PRO_5043955385" description="ShKT domain-containing protein" evidence="1">
    <location>
        <begin position="22"/>
        <end position="207"/>
    </location>
</feature>
<keyword evidence="1" id="KW-0732">Signal</keyword>
<proteinExistence type="predicted"/>
<comment type="caution">
    <text evidence="2">The sequence shown here is derived from an EMBL/GenBank/DDBJ whole genome shotgun (WGS) entry which is preliminary data.</text>
</comment>
<evidence type="ECO:0000256" key="1">
    <source>
        <dbReference type="SAM" id="SignalP"/>
    </source>
</evidence>
<feature type="signal peptide" evidence="1">
    <location>
        <begin position="1"/>
        <end position="21"/>
    </location>
</feature>
<reference evidence="2" key="1">
    <citation type="submission" date="2023-10" db="EMBL/GenBank/DDBJ databases">
        <title>Genome assembly of Pristionchus species.</title>
        <authorList>
            <person name="Yoshida K."/>
            <person name="Sommer R.J."/>
        </authorList>
    </citation>
    <scope>NUCLEOTIDE SEQUENCE</scope>
    <source>
        <strain evidence="2">RS5133</strain>
    </source>
</reference>
<evidence type="ECO:0008006" key="4">
    <source>
        <dbReference type="Google" id="ProtNLM"/>
    </source>
</evidence>
<protein>
    <recommendedName>
        <fullName evidence="4">ShKT domain-containing protein</fullName>
    </recommendedName>
</protein>
<evidence type="ECO:0000313" key="3">
    <source>
        <dbReference type="Proteomes" id="UP001432322"/>
    </source>
</evidence>
<feature type="non-terminal residue" evidence="2">
    <location>
        <position position="1"/>
    </location>
</feature>
<name>A0AAV5WLL3_9BILA</name>
<dbReference type="PANTHER" id="PTHR35017">
    <property type="entry name" value="PROTEIN CBG16223-RELATED"/>
    <property type="match status" value="1"/>
</dbReference>
<dbReference type="AlphaFoldDB" id="A0AAV5WLL3"/>